<dbReference type="InterPro" id="IPR004181">
    <property type="entry name" value="Znf_MIZ"/>
</dbReference>
<evidence type="ECO:0000313" key="13">
    <source>
        <dbReference type="Proteomes" id="UP001367676"/>
    </source>
</evidence>
<dbReference type="EMBL" id="JBBCAQ010000008">
    <property type="protein sequence ID" value="KAK7602612.1"/>
    <property type="molecule type" value="Genomic_DNA"/>
</dbReference>
<dbReference type="GO" id="GO:0008270">
    <property type="term" value="F:zinc ion binding"/>
    <property type="evidence" value="ECO:0007669"/>
    <property type="project" value="UniProtKB-KW"/>
</dbReference>
<dbReference type="PROSITE" id="PS51466">
    <property type="entry name" value="PINIT"/>
    <property type="match status" value="1"/>
</dbReference>
<evidence type="ECO:0000313" key="12">
    <source>
        <dbReference type="EMBL" id="KAK7602612.1"/>
    </source>
</evidence>
<evidence type="ECO:0000256" key="9">
    <source>
        <dbReference type="SAM" id="MobiDB-lite"/>
    </source>
</evidence>
<comment type="caution">
    <text evidence="12">The sequence shown here is derived from an EMBL/GenBank/DDBJ whole genome shotgun (WGS) entry which is preliminary data.</text>
</comment>
<dbReference type="GO" id="GO:0003712">
    <property type="term" value="F:transcription coregulator activity"/>
    <property type="evidence" value="ECO:0007669"/>
    <property type="project" value="TreeGrafter"/>
</dbReference>
<dbReference type="GO" id="GO:0000785">
    <property type="term" value="C:chromatin"/>
    <property type="evidence" value="ECO:0007669"/>
    <property type="project" value="TreeGrafter"/>
</dbReference>
<accession>A0AAN9Y9E3</accession>
<feature type="compositionally biased region" description="Polar residues" evidence="9">
    <location>
        <begin position="452"/>
        <end position="461"/>
    </location>
</feature>
<evidence type="ECO:0000259" key="11">
    <source>
        <dbReference type="PROSITE" id="PS51466"/>
    </source>
</evidence>
<evidence type="ECO:0000256" key="7">
    <source>
        <dbReference type="ARBA" id="ARBA00022833"/>
    </source>
</evidence>
<feature type="compositionally biased region" description="Low complexity" evidence="9">
    <location>
        <begin position="421"/>
        <end position="437"/>
    </location>
</feature>
<dbReference type="Gene3D" id="3.30.40.10">
    <property type="entry name" value="Zinc/RING finger domain, C3HC4 (zinc finger)"/>
    <property type="match status" value="1"/>
</dbReference>
<dbReference type="Pfam" id="PF14324">
    <property type="entry name" value="PINIT"/>
    <property type="match status" value="1"/>
</dbReference>
<keyword evidence="3" id="KW-0808">Transferase</keyword>
<dbReference type="Proteomes" id="UP001367676">
    <property type="component" value="Unassembled WGS sequence"/>
</dbReference>
<evidence type="ECO:0000256" key="8">
    <source>
        <dbReference type="PROSITE-ProRule" id="PRU00452"/>
    </source>
</evidence>
<dbReference type="PANTHER" id="PTHR10782">
    <property type="entry name" value="ZINC FINGER MIZ DOMAIN-CONTAINING PROTEIN"/>
    <property type="match status" value="1"/>
</dbReference>
<keyword evidence="5 8" id="KW-0863">Zinc-finger</keyword>
<dbReference type="InterPro" id="IPR013083">
    <property type="entry name" value="Znf_RING/FYVE/PHD"/>
</dbReference>
<evidence type="ECO:0000256" key="1">
    <source>
        <dbReference type="ARBA" id="ARBA00004718"/>
    </source>
</evidence>
<keyword evidence="13" id="KW-1185">Reference proteome</keyword>
<evidence type="ECO:0000256" key="5">
    <source>
        <dbReference type="ARBA" id="ARBA00022771"/>
    </source>
</evidence>
<evidence type="ECO:0000256" key="4">
    <source>
        <dbReference type="ARBA" id="ARBA00022723"/>
    </source>
</evidence>
<dbReference type="Gene3D" id="2.60.120.780">
    <property type="entry name" value="PINIT domain"/>
    <property type="match status" value="1"/>
</dbReference>
<evidence type="ECO:0000256" key="6">
    <source>
        <dbReference type="ARBA" id="ARBA00022786"/>
    </source>
</evidence>
<sequence>MQLQHKMATNRAHQQQRAGMNPYLYQHQMQPGPMRSSMVPNTMSYPQSMGAPLGSTNYGSAGMYSTPSVAPHMQPAPARVCNVSNEAQIISSSPVTHANVVFRKLPFFKLKHQILKPIILTANSVMTIPPNVRTTATHEFSLSFVLTCDMASDLAMFRDMTKNEYTMQAQIRITATDNTTPVTEYDDFLPLGLMIRVNGRQCNTLPPCSPSTRQGVESRRVPRPINITPLVRMSPMNANNIIINWAHENGRPFVVTLNIVEKLSAEFLLNKLKERQTISVDVTKLTIRQQYKRVIDDDNDATENADDDDIATTIVRVSLQCPLVKFRMQYPAKGRNCGHLQCFDGSAYISLNEKKPMWMCPVCSRPLYYDDLVLDQYFMDVLRSDQLSDDCQEVQLFVDGTWKSYDEEKASENNDNGKNQSNSPSTSPGPNTSIITPADSSDDTVDRKEVTVPQTSTTEGGNNAADPVVDLTEDDDVTESATEGEQAAANIEERRDSNSSSSLTPAPQSEDNEKASNEVSSMDVSPPESSPTDTVASVISSAVEEAMNLPIISLDSPVPSPPSFPASTTPALAGLNIEDS</sequence>
<dbReference type="AlphaFoldDB" id="A0AAN9Y9E3"/>
<reference evidence="12 13" key="1">
    <citation type="submission" date="2024-03" db="EMBL/GenBank/DDBJ databases">
        <title>Adaptation during the transition from Ophiocordyceps entomopathogen to insect associate is accompanied by gene loss and intensified selection.</title>
        <authorList>
            <person name="Ward C.M."/>
            <person name="Onetto C.A."/>
            <person name="Borneman A.R."/>
        </authorList>
    </citation>
    <scope>NUCLEOTIDE SEQUENCE [LARGE SCALE GENOMIC DNA]</scope>
    <source>
        <strain evidence="12">AWRI1</strain>
        <tissue evidence="12">Single Adult Female</tissue>
    </source>
</reference>
<dbReference type="GO" id="GO:0016925">
    <property type="term" value="P:protein sumoylation"/>
    <property type="evidence" value="ECO:0007669"/>
    <property type="project" value="TreeGrafter"/>
</dbReference>
<dbReference type="CDD" id="cd16650">
    <property type="entry name" value="SP-RING_PIAS-like"/>
    <property type="match status" value="1"/>
</dbReference>
<name>A0AAN9Y9E3_9HEMI</name>
<evidence type="ECO:0000256" key="3">
    <source>
        <dbReference type="ARBA" id="ARBA00022679"/>
    </source>
</evidence>
<keyword evidence="6" id="KW-0833">Ubl conjugation pathway</keyword>
<protein>
    <recommendedName>
        <fullName evidence="14">SP-RING-type domain-containing protein</fullName>
    </recommendedName>
</protein>
<feature type="region of interest" description="Disordered" evidence="9">
    <location>
        <begin position="554"/>
        <end position="580"/>
    </location>
</feature>
<feature type="region of interest" description="Disordered" evidence="9">
    <location>
        <begin position="408"/>
        <end position="536"/>
    </location>
</feature>
<comment type="pathway">
    <text evidence="1">Protein modification; protein sumoylation.</text>
</comment>
<evidence type="ECO:0000256" key="2">
    <source>
        <dbReference type="ARBA" id="ARBA00005383"/>
    </source>
</evidence>
<dbReference type="InterPro" id="IPR023321">
    <property type="entry name" value="PINIT"/>
</dbReference>
<dbReference type="PROSITE" id="PS51044">
    <property type="entry name" value="ZF_SP_RING"/>
    <property type="match status" value="1"/>
</dbReference>
<feature type="domain" description="PINIT" evidence="11">
    <location>
        <begin position="88"/>
        <end position="263"/>
    </location>
</feature>
<feature type="compositionally biased region" description="Polar residues" evidence="9">
    <location>
        <begin position="498"/>
        <end position="509"/>
    </location>
</feature>
<dbReference type="GO" id="GO:0061665">
    <property type="term" value="F:SUMO ligase activity"/>
    <property type="evidence" value="ECO:0007669"/>
    <property type="project" value="TreeGrafter"/>
</dbReference>
<proteinExistence type="inferred from homology"/>
<dbReference type="InterPro" id="IPR038654">
    <property type="entry name" value="PINIT_sf"/>
</dbReference>
<dbReference type="PANTHER" id="PTHR10782:SF94">
    <property type="entry name" value="SUPPRESSOR OF VARIEGATION 2-10, ISOFORM I"/>
    <property type="match status" value="1"/>
</dbReference>
<comment type="similarity">
    <text evidence="2">Belongs to the PIAS family.</text>
</comment>
<evidence type="ECO:0000259" key="10">
    <source>
        <dbReference type="PROSITE" id="PS51044"/>
    </source>
</evidence>
<keyword evidence="7" id="KW-0862">Zinc</keyword>
<feature type="domain" description="SP-RING-type" evidence="10">
    <location>
        <begin position="306"/>
        <end position="387"/>
    </location>
</feature>
<gene>
    <name evidence="12" type="ORF">V9T40_008201</name>
</gene>
<organism evidence="12 13">
    <name type="scientific">Parthenolecanium corni</name>
    <dbReference type="NCBI Taxonomy" id="536013"/>
    <lineage>
        <taxon>Eukaryota</taxon>
        <taxon>Metazoa</taxon>
        <taxon>Ecdysozoa</taxon>
        <taxon>Arthropoda</taxon>
        <taxon>Hexapoda</taxon>
        <taxon>Insecta</taxon>
        <taxon>Pterygota</taxon>
        <taxon>Neoptera</taxon>
        <taxon>Paraneoptera</taxon>
        <taxon>Hemiptera</taxon>
        <taxon>Sternorrhyncha</taxon>
        <taxon>Coccoidea</taxon>
        <taxon>Coccidae</taxon>
        <taxon>Parthenolecanium</taxon>
    </lineage>
</organism>
<dbReference type="Pfam" id="PF02891">
    <property type="entry name" value="zf-MIZ"/>
    <property type="match status" value="1"/>
</dbReference>
<dbReference type="GO" id="GO:0006357">
    <property type="term" value="P:regulation of transcription by RNA polymerase II"/>
    <property type="evidence" value="ECO:0007669"/>
    <property type="project" value="TreeGrafter"/>
</dbReference>
<evidence type="ECO:0008006" key="14">
    <source>
        <dbReference type="Google" id="ProtNLM"/>
    </source>
</evidence>
<keyword evidence="4" id="KW-0479">Metal-binding</keyword>